<keyword evidence="3" id="KW-1185">Reference proteome</keyword>
<feature type="region of interest" description="Disordered" evidence="1">
    <location>
        <begin position="1"/>
        <end position="40"/>
    </location>
</feature>
<name>A0A0K9P312_ZOSMR</name>
<protein>
    <submittedName>
        <fullName evidence="2">Uncharacterized protein</fullName>
    </submittedName>
</protein>
<sequence length="92" mass="10703">MVVGTQDQNDHSDDPSDDQHSDHHDVDMNTKCSKKKSNRNDKAIVIFEDDEIVYDKAAEKLKKKMNMVANDFKLLPIDYHGINKMRQTQKKQ</sequence>
<feature type="compositionally biased region" description="Basic and acidic residues" evidence="1">
    <location>
        <begin position="8"/>
        <end position="28"/>
    </location>
</feature>
<evidence type="ECO:0000256" key="1">
    <source>
        <dbReference type="SAM" id="MobiDB-lite"/>
    </source>
</evidence>
<evidence type="ECO:0000313" key="2">
    <source>
        <dbReference type="EMBL" id="KMZ62602.1"/>
    </source>
</evidence>
<dbReference type="Proteomes" id="UP000036987">
    <property type="component" value="Unassembled WGS sequence"/>
</dbReference>
<proteinExistence type="predicted"/>
<dbReference type="EMBL" id="LFYR01001330">
    <property type="protein sequence ID" value="KMZ62602.1"/>
    <property type="molecule type" value="Genomic_DNA"/>
</dbReference>
<evidence type="ECO:0000313" key="3">
    <source>
        <dbReference type="Proteomes" id="UP000036987"/>
    </source>
</evidence>
<reference evidence="3" key="1">
    <citation type="journal article" date="2016" name="Nature">
        <title>The genome of the seagrass Zostera marina reveals angiosperm adaptation to the sea.</title>
        <authorList>
            <person name="Olsen J.L."/>
            <person name="Rouze P."/>
            <person name="Verhelst B."/>
            <person name="Lin Y.-C."/>
            <person name="Bayer T."/>
            <person name="Collen J."/>
            <person name="Dattolo E."/>
            <person name="De Paoli E."/>
            <person name="Dittami S."/>
            <person name="Maumus F."/>
            <person name="Michel G."/>
            <person name="Kersting A."/>
            <person name="Lauritano C."/>
            <person name="Lohaus R."/>
            <person name="Toepel M."/>
            <person name="Tonon T."/>
            <person name="Vanneste K."/>
            <person name="Amirebrahimi M."/>
            <person name="Brakel J."/>
            <person name="Bostroem C."/>
            <person name="Chovatia M."/>
            <person name="Grimwood J."/>
            <person name="Jenkins J.W."/>
            <person name="Jueterbock A."/>
            <person name="Mraz A."/>
            <person name="Stam W.T."/>
            <person name="Tice H."/>
            <person name="Bornberg-Bauer E."/>
            <person name="Green P.J."/>
            <person name="Pearson G.A."/>
            <person name="Procaccini G."/>
            <person name="Duarte C.M."/>
            <person name="Schmutz J."/>
            <person name="Reusch T.B.H."/>
            <person name="Van de Peer Y."/>
        </authorList>
    </citation>
    <scope>NUCLEOTIDE SEQUENCE [LARGE SCALE GENOMIC DNA]</scope>
    <source>
        <strain evidence="3">cv. Finnish</strain>
    </source>
</reference>
<dbReference type="AlphaFoldDB" id="A0A0K9P312"/>
<organism evidence="2 3">
    <name type="scientific">Zostera marina</name>
    <name type="common">Eelgrass</name>
    <dbReference type="NCBI Taxonomy" id="29655"/>
    <lineage>
        <taxon>Eukaryota</taxon>
        <taxon>Viridiplantae</taxon>
        <taxon>Streptophyta</taxon>
        <taxon>Embryophyta</taxon>
        <taxon>Tracheophyta</taxon>
        <taxon>Spermatophyta</taxon>
        <taxon>Magnoliopsida</taxon>
        <taxon>Liliopsida</taxon>
        <taxon>Zosteraceae</taxon>
        <taxon>Zostera</taxon>
    </lineage>
</organism>
<comment type="caution">
    <text evidence="2">The sequence shown here is derived from an EMBL/GenBank/DDBJ whole genome shotgun (WGS) entry which is preliminary data.</text>
</comment>
<gene>
    <name evidence="2" type="ORF">ZOSMA_44G00010</name>
</gene>
<accession>A0A0K9P312</accession>